<comment type="similarity">
    <text evidence="1 7">Belongs to the cytochrome P450 family.</text>
</comment>
<dbReference type="Gene3D" id="1.10.630.10">
    <property type="entry name" value="Cytochrome P450"/>
    <property type="match status" value="1"/>
</dbReference>
<proteinExistence type="inferred from homology"/>
<evidence type="ECO:0000256" key="2">
    <source>
        <dbReference type="ARBA" id="ARBA00022617"/>
    </source>
</evidence>
<sequence length="400" mass="44111">MTEQPDLPTSPFDRPDILDIPPAVRRMRERGPVSRFRTMVGDEAWMVTRFAEARRLFLDPRLTRSHPDPENAPRVTHSALLDGSDWEYEDYQAEYDNEAAMRALLAKSFSARRMAALRPRIEALVDDLLTAMAEHGPPVDLVDALARPLPTLVICELLGVPHDERERFQKWSEQGADPMDARGSRAAMGSLFASMGELVERKRADPAEDVLSDLAAACEAGVLDAFSAGAMASGLLFAGNATTVVVIQWGALHLLTNPDQWDALRRDPSLLASAVEEILRRRMSGGEALAHYAGADIEIGGVTIKAGDAVVMNLIGANHDPRAFERPDRFDISRSPNPHLAFGHGRHLCVGRNLARVELRVVFGRLVERFPTLRLAVPVDHLRPNDNPVVGGLRELPATW</sequence>
<evidence type="ECO:0000256" key="5">
    <source>
        <dbReference type="ARBA" id="ARBA00023004"/>
    </source>
</evidence>
<evidence type="ECO:0000256" key="6">
    <source>
        <dbReference type="ARBA" id="ARBA00023033"/>
    </source>
</evidence>
<dbReference type="PANTHER" id="PTHR46696:SF6">
    <property type="entry name" value="P450, PUTATIVE (EUROFUNG)-RELATED"/>
    <property type="match status" value="1"/>
</dbReference>
<dbReference type="Proteomes" id="UP000660680">
    <property type="component" value="Unassembled WGS sequence"/>
</dbReference>
<keyword evidence="3 7" id="KW-0479">Metal-binding</keyword>
<evidence type="ECO:0000256" key="3">
    <source>
        <dbReference type="ARBA" id="ARBA00022723"/>
    </source>
</evidence>
<evidence type="ECO:0000313" key="8">
    <source>
        <dbReference type="EMBL" id="GGS58969.1"/>
    </source>
</evidence>
<keyword evidence="4 7" id="KW-0560">Oxidoreductase</keyword>
<reference evidence="8" key="2">
    <citation type="submission" date="2020-09" db="EMBL/GenBank/DDBJ databases">
        <authorList>
            <person name="Sun Q."/>
            <person name="Ohkuma M."/>
        </authorList>
    </citation>
    <scope>NUCLEOTIDE SEQUENCE</scope>
    <source>
        <strain evidence="8">JCM 3276</strain>
    </source>
</reference>
<dbReference type="EMBL" id="BMRB01000010">
    <property type="protein sequence ID" value="GGS58969.1"/>
    <property type="molecule type" value="Genomic_DNA"/>
</dbReference>
<evidence type="ECO:0000256" key="7">
    <source>
        <dbReference type="RuleBase" id="RU000461"/>
    </source>
</evidence>
<dbReference type="GO" id="GO:0004497">
    <property type="term" value="F:monooxygenase activity"/>
    <property type="evidence" value="ECO:0007669"/>
    <property type="project" value="UniProtKB-KW"/>
</dbReference>
<dbReference type="Pfam" id="PF00067">
    <property type="entry name" value="p450"/>
    <property type="match status" value="1"/>
</dbReference>
<dbReference type="SUPFAM" id="SSF48264">
    <property type="entry name" value="Cytochrome P450"/>
    <property type="match status" value="1"/>
</dbReference>
<reference evidence="8" key="1">
    <citation type="journal article" date="2014" name="Int. J. Syst. Evol. Microbiol.">
        <title>Complete genome sequence of Corynebacterium casei LMG S-19264T (=DSM 44701T), isolated from a smear-ripened cheese.</title>
        <authorList>
            <consortium name="US DOE Joint Genome Institute (JGI-PGF)"/>
            <person name="Walter F."/>
            <person name="Albersmeier A."/>
            <person name="Kalinowski J."/>
            <person name="Ruckert C."/>
        </authorList>
    </citation>
    <scope>NUCLEOTIDE SEQUENCE</scope>
    <source>
        <strain evidence="8">JCM 3276</strain>
    </source>
</reference>
<dbReference type="RefSeq" id="WP_189214204.1">
    <property type="nucleotide sequence ID" value="NZ_BMRB01000010.1"/>
</dbReference>
<gene>
    <name evidence="8" type="ORF">GCM10010171_62420</name>
</gene>
<dbReference type="InterPro" id="IPR002397">
    <property type="entry name" value="Cyt_P450_B"/>
</dbReference>
<accession>A0A918GUA0</accession>
<name>A0A918GUA0_9PSEU</name>
<keyword evidence="6 7" id="KW-0503">Monooxygenase</keyword>
<comment type="caution">
    <text evidence="8">The sequence shown here is derived from an EMBL/GenBank/DDBJ whole genome shotgun (WGS) entry which is preliminary data.</text>
</comment>
<dbReference type="PANTHER" id="PTHR46696">
    <property type="entry name" value="P450, PUTATIVE (EUROFUNG)-RELATED"/>
    <property type="match status" value="1"/>
</dbReference>
<dbReference type="GO" id="GO:0020037">
    <property type="term" value="F:heme binding"/>
    <property type="evidence" value="ECO:0007669"/>
    <property type="project" value="InterPro"/>
</dbReference>
<evidence type="ECO:0000256" key="4">
    <source>
        <dbReference type="ARBA" id="ARBA00023002"/>
    </source>
</evidence>
<dbReference type="InterPro" id="IPR036396">
    <property type="entry name" value="Cyt_P450_sf"/>
</dbReference>
<protein>
    <submittedName>
        <fullName evidence="8">Cytochrome P450</fullName>
    </submittedName>
</protein>
<dbReference type="InterPro" id="IPR017972">
    <property type="entry name" value="Cyt_P450_CS"/>
</dbReference>
<keyword evidence="2 7" id="KW-0349">Heme</keyword>
<dbReference type="FunFam" id="1.10.630.10:FF:000018">
    <property type="entry name" value="Cytochrome P450 monooxygenase"/>
    <property type="match status" value="1"/>
</dbReference>
<dbReference type="PRINTS" id="PR00359">
    <property type="entry name" value="BP450"/>
</dbReference>
<dbReference type="InterPro" id="IPR001128">
    <property type="entry name" value="Cyt_P450"/>
</dbReference>
<dbReference type="GO" id="GO:0005506">
    <property type="term" value="F:iron ion binding"/>
    <property type="evidence" value="ECO:0007669"/>
    <property type="project" value="InterPro"/>
</dbReference>
<dbReference type="PRINTS" id="PR00385">
    <property type="entry name" value="P450"/>
</dbReference>
<dbReference type="AlphaFoldDB" id="A0A918GUA0"/>
<organism evidence="8 9">
    <name type="scientific">Actinokineospora fastidiosa</name>
    <dbReference type="NCBI Taxonomy" id="1816"/>
    <lineage>
        <taxon>Bacteria</taxon>
        <taxon>Bacillati</taxon>
        <taxon>Actinomycetota</taxon>
        <taxon>Actinomycetes</taxon>
        <taxon>Pseudonocardiales</taxon>
        <taxon>Pseudonocardiaceae</taxon>
        <taxon>Actinokineospora</taxon>
    </lineage>
</organism>
<dbReference type="PROSITE" id="PS00086">
    <property type="entry name" value="CYTOCHROME_P450"/>
    <property type="match status" value="1"/>
</dbReference>
<evidence type="ECO:0000313" key="9">
    <source>
        <dbReference type="Proteomes" id="UP000660680"/>
    </source>
</evidence>
<dbReference type="GO" id="GO:0016705">
    <property type="term" value="F:oxidoreductase activity, acting on paired donors, with incorporation or reduction of molecular oxygen"/>
    <property type="evidence" value="ECO:0007669"/>
    <property type="project" value="InterPro"/>
</dbReference>
<keyword evidence="5 7" id="KW-0408">Iron</keyword>
<evidence type="ECO:0000256" key="1">
    <source>
        <dbReference type="ARBA" id="ARBA00010617"/>
    </source>
</evidence>
<keyword evidence="9" id="KW-1185">Reference proteome</keyword>
<dbReference type="CDD" id="cd11031">
    <property type="entry name" value="Cyp158A-like"/>
    <property type="match status" value="1"/>
</dbReference>